<dbReference type="Gene3D" id="1.10.540.10">
    <property type="entry name" value="Acyl-CoA dehydrogenase/oxidase, N-terminal domain"/>
    <property type="match status" value="1"/>
</dbReference>
<dbReference type="InterPro" id="IPR037069">
    <property type="entry name" value="AcylCoA_DH/ox_N_sf"/>
</dbReference>
<protein>
    <submittedName>
        <fullName evidence="3">Acyl-CoA dehydrogenase</fullName>
    </submittedName>
</protein>
<dbReference type="AlphaFoldDB" id="A0A857JDM7"/>
<organism evidence="3 4">
    <name type="scientific">Xylophilus rhododendri</name>
    <dbReference type="NCBI Taxonomy" id="2697032"/>
    <lineage>
        <taxon>Bacteria</taxon>
        <taxon>Pseudomonadati</taxon>
        <taxon>Pseudomonadota</taxon>
        <taxon>Betaproteobacteria</taxon>
        <taxon>Burkholderiales</taxon>
        <taxon>Xylophilus</taxon>
    </lineage>
</organism>
<dbReference type="InterPro" id="IPR009100">
    <property type="entry name" value="AcylCoA_DH/oxidase_NM_dom_sf"/>
</dbReference>
<evidence type="ECO:0000259" key="2">
    <source>
        <dbReference type="Pfam" id="PF08028"/>
    </source>
</evidence>
<gene>
    <name evidence="3" type="ORF">GT347_26990</name>
</gene>
<dbReference type="Gene3D" id="1.20.140.10">
    <property type="entry name" value="Butyryl-CoA Dehydrogenase, subunit A, domain 3"/>
    <property type="match status" value="1"/>
</dbReference>
<dbReference type="KEGG" id="xyk:GT347_26990"/>
<evidence type="ECO:0000313" key="4">
    <source>
        <dbReference type="Proteomes" id="UP000464787"/>
    </source>
</evidence>
<dbReference type="GO" id="GO:0005737">
    <property type="term" value="C:cytoplasm"/>
    <property type="evidence" value="ECO:0007669"/>
    <property type="project" value="TreeGrafter"/>
</dbReference>
<dbReference type="InterPro" id="IPR050741">
    <property type="entry name" value="Acyl-CoA_dehydrogenase"/>
</dbReference>
<keyword evidence="1" id="KW-0560">Oxidoreductase</keyword>
<dbReference type="GO" id="GO:0016712">
    <property type="term" value="F:oxidoreductase activity, acting on paired donors, with incorporation or reduction of molecular oxygen, reduced flavin or flavoprotein as one donor, and incorporation of one atom of oxygen"/>
    <property type="evidence" value="ECO:0007669"/>
    <property type="project" value="TreeGrafter"/>
</dbReference>
<dbReference type="GO" id="GO:0050660">
    <property type="term" value="F:flavin adenine dinucleotide binding"/>
    <property type="evidence" value="ECO:0007669"/>
    <property type="project" value="InterPro"/>
</dbReference>
<dbReference type="PANTHER" id="PTHR48083">
    <property type="entry name" value="MEDIUM-CHAIN SPECIFIC ACYL-COA DEHYDROGENASE, MITOCHONDRIAL-RELATED"/>
    <property type="match status" value="1"/>
</dbReference>
<dbReference type="InterPro" id="IPR046373">
    <property type="entry name" value="Acyl-CoA_Oxase/DH_mid-dom_sf"/>
</dbReference>
<dbReference type="GO" id="GO:0033539">
    <property type="term" value="P:fatty acid beta-oxidation using acyl-CoA dehydrogenase"/>
    <property type="evidence" value="ECO:0007669"/>
    <property type="project" value="TreeGrafter"/>
</dbReference>
<dbReference type="Gene3D" id="2.40.110.10">
    <property type="entry name" value="Butyryl-CoA Dehydrogenase, subunit A, domain 2"/>
    <property type="match status" value="1"/>
</dbReference>
<dbReference type="PIRSF" id="PIRSF016578">
    <property type="entry name" value="HsaA"/>
    <property type="match status" value="1"/>
</dbReference>
<dbReference type="SUPFAM" id="SSF56645">
    <property type="entry name" value="Acyl-CoA dehydrogenase NM domain-like"/>
    <property type="match status" value="1"/>
</dbReference>
<name>A0A857JDM7_9BURK</name>
<feature type="domain" description="Acyl-CoA dehydrogenase C-terminal" evidence="2">
    <location>
        <begin position="252"/>
        <end position="386"/>
    </location>
</feature>
<evidence type="ECO:0000313" key="3">
    <source>
        <dbReference type="EMBL" id="QHJ01314.1"/>
    </source>
</evidence>
<dbReference type="Proteomes" id="UP000464787">
    <property type="component" value="Chromosome"/>
</dbReference>
<proteinExistence type="predicted"/>
<dbReference type="RefSeq" id="WP_160555122.1">
    <property type="nucleotide sequence ID" value="NZ_CP047650.1"/>
</dbReference>
<dbReference type="SUPFAM" id="SSF47203">
    <property type="entry name" value="Acyl-CoA dehydrogenase C-terminal domain-like"/>
    <property type="match status" value="1"/>
</dbReference>
<accession>A0A857JDM7</accession>
<sequence>MNAFVSLSEPSAAQDPALPGSDVLRRLTETIAQGASERDQQRIHPYEAVGLLRQARYGALRLPREHAGGGATLRQLLGSVLELAAADSNVAHVLRNHFSFVERFVLPAPGQAPSRWLDAVAQGAIFGVAAGELSTAAVGDGSLDTTVVPDPAGGWRLNGIKFYSTGSLYADYVAVRASLPDGHAATAVVPVDRAGVRLDDDWFGMGQRLTGTGTTRLTDVHLTGDELLLDRDGHDYRIPYSSAIAQLFLTTVNAGILRAVQHEAVALVKRRGDRNFAHGLAARPEDDPVLQQEIGEIASAAFAAEATVLAAADALDRVAESRQRGAHDRELALQGALAASKAKVVVDSLTLRAATQLFDVGGASAATQRYNLDRHWRNARTLASHNPASLKARLLGQYEVHGTPLPTGGFF</sequence>
<dbReference type="InterPro" id="IPR036250">
    <property type="entry name" value="AcylCo_DH-like_C"/>
</dbReference>
<keyword evidence="4" id="KW-1185">Reference proteome</keyword>
<dbReference type="PANTHER" id="PTHR48083:SF19">
    <property type="entry name" value="FLAVIN-DEPENDENT MONOOXYGENASE, OXYGENASE SUBUNIT HSAA"/>
    <property type="match status" value="1"/>
</dbReference>
<dbReference type="GO" id="GO:0003995">
    <property type="term" value="F:acyl-CoA dehydrogenase activity"/>
    <property type="evidence" value="ECO:0007669"/>
    <property type="project" value="TreeGrafter"/>
</dbReference>
<evidence type="ECO:0000256" key="1">
    <source>
        <dbReference type="ARBA" id="ARBA00023002"/>
    </source>
</evidence>
<dbReference type="InterPro" id="IPR013107">
    <property type="entry name" value="Acyl-CoA_DH_C"/>
</dbReference>
<dbReference type="EMBL" id="CP047650">
    <property type="protein sequence ID" value="QHJ01314.1"/>
    <property type="molecule type" value="Genomic_DNA"/>
</dbReference>
<reference evidence="3 4" key="1">
    <citation type="submission" date="2020-01" db="EMBL/GenBank/DDBJ databases">
        <title>Genome sequencing of strain KACC 21265.</title>
        <authorList>
            <person name="Heo J."/>
            <person name="Kim S.-J."/>
            <person name="Kim J.-S."/>
            <person name="Hong S.-B."/>
            <person name="Kwon S.-W."/>
        </authorList>
    </citation>
    <scope>NUCLEOTIDE SEQUENCE [LARGE SCALE GENOMIC DNA]</scope>
    <source>
        <strain evidence="3 4">KACC 21265</strain>
    </source>
</reference>
<dbReference type="Pfam" id="PF08028">
    <property type="entry name" value="Acyl-CoA_dh_2"/>
    <property type="match status" value="1"/>
</dbReference>